<organism evidence="1 2">
    <name type="scientific">Evansella alkalicola</name>
    <dbReference type="NCBI Taxonomy" id="745819"/>
    <lineage>
        <taxon>Bacteria</taxon>
        <taxon>Bacillati</taxon>
        <taxon>Bacillota</taxon>
        <taxon>Bacilli</taxon>
        <taxon>Bacillales</taxon>
        <taxon>Bacillaceae</taxon>
        <taxon>Evansella</taxon>
    </lineage>
</organism>
<gene>
    <name evidence="1" type="ORF">KS407_00730</name>
</gene>
<reference evidence="1 2" key="1">
    <citation type="submission" date="2021-06" db="EMBL/GenBank/DDBJ databases">
        <title>Bacillus sp. RD4P76, an endophyte from a halophyte.</title>
        <authorList>
            <person name="Sun J.-Q."/>
        </authorList>
    </citation>
    <scope>NUCLEOTIDE SEQUENCE [LARGE SCALE GENOMIC DNA]</scope>
    <source>
        <strain evidence="1 2">JCM 17098</strain>
    </source>
</reference>
<dbReference type="EMBL" id="JAHQCR010000008">
    <property type="protein sequence ID" value="MBU9719962.1"/>
    <property type="molecule type" value="Genomic_DNA"/>
</dbReference>
<sequence length="69" mass="7352">MEKRKMMKLLRSSIPLTQVSYSKNGLDASWGLPNTPSFPVKQVGSTVVKNSALGAIPIVGTPIPKAVSQ</sequence>
<keyword evidence="2" id="KW-1185">Reference proteome</keyword>
<evidence type="ECO:0000313" key="2">
    <source>
        <dbReference type="Proteomes" id="UP000790580"/>
    </source>
</evidence>
<comment type="caution">
    <text evidence="1">The sequence shown here is derived from an EMBL/GenBank/DDBJ whole genome shotgun (WGS) entry which is preliminary data.</text>
</comment>
<evidence type="ECO:0000313" key="1">
    <source>
        <dbReference type="EMBL" id="MBU9719962.1"/>
    </source>
</evidence>
<accession>A0ABS6JNX4</accession>
<dbReference type="Proteomes" id="UP000790580">
    <property type="component" value="Unassembled WGS sequence"/>
</dbReference>
<proteinExistence type="predicted"/>
<name>A0ABS6JNX4_9BACI</name>
<protein>
    <submittedName>
        <fullName evidence="1">Uncharacterized protein</fullName>
    </submittedName>
</protein>
<dbReference type="RefSeq" id="WP_216943300.1">
    <property type="nucleotide sequence ID" value="NZ_JAHQCR010000008.1"/>
</dbReference>